<reference evidence="1 2" key="1">
    <citation type="journal article" date="2013" name="Genome Announc.">
        <title>Draft genome sequence of an Actinobacterium, Brachybacterium muris strain UCD-AY4.</title>
        <authorList>
            <person name="Lo J.R."/>
            <person name="Lang J.M."/>
            <person name="Darling A.E."/>
            <person name="Eisen J.A."/>
            <person name="Coil D.A."/>
        </authorList>
    </citation>
    <scope>NUCLEOTIDE SEQUENCE [LARGE SCALE GENOMIC DNA]</scope>
    <source>
        <strain evidence="1 2">UCD-AY4</strain>
    </source>
</reference>
<gene>
    <name evidence="1" type="ORF">D641_0103750</name>
</gene>
<dbReference type="OrthoDB" id="4794320at2"/>
<organism evidence="1 2">
    <name type="scientific">Brachybacterium muris UCD-AY4</name>
    <dbReference type="NCBI Taxonomy" id="1249481"/>
    <lineage>
        <taxon>Bacteria</taxon>
        <taxon>Bacillati</taxon>
        <taxon>Actinomycetota</taxon>
        <taxon>Actinomycetes</taxon>
        <taxon>Micrococcales</taxon>
        <taxon>Dermabacteraceae</taxon>
        <taxon>Brachybacterium</taxon>
    </lineage>
</organism>
<dbReference type="Proteomes" id="UP000019754">
    <property type="component" value="Unassembled WGS sequence"/>
</dbReference>
<evidence type="ECO:0000313" key="2">
    <source>
        <dbReference type="Proteomes" id="UP000019754"/>
    </source>
</evidence>
<comment type="caution">
    <text evidence="1">The sequence shown here is derived from an EMBL/GenBank/DDBJ whole genome shotgun (WGS) entry which is preliminary data.</text>
</comment>
<name>A0A022KW86_9MICO</name>
<keyword evidence="2" id="KW-1185">Reference proteome</keyword>
<sequence length="116" mass="13363">MDTSGHELYFAHQRAVQTVHGYVVRYRLALIGPRIDVVRSEPDPALPVHSIRVRTGDAELLVDSADWIARREELDAHVLAWLHKHVDLRAARPRPGARRYGDAWMRAWRDANPGRR</sequence>
<proteinExistence type="predicted"/>
<dbReference type="HOGENOM" id="CLU_2092107_0_0_11"/>
<accession>A0A022KW86</accession>
<protein>
    <submittedName>
        <fullName evidence="1">Uncharacterized protein</fullName>
    </submittedName>
</protein>
<dbReference type="RefSeq" id="WP_017822464.1">
    <property type="nucleotide sequence ID" value="NZ_AORC01000004.1"/>
</dbReference>
<dbReference type="AlphaFoldDB" id="A0A022KW86"/>
<evidence type="ECO:0000313" key="1">
    <source>
        <dbReference type="EMBL" id="EYT50392.1"/>
    </source>
</evidence>
<dbReference type="EMBL" id="AORC01000004">
    <property type="protein sequence ID" value="EYT50392.1"/>
    <property type="molecule type" value="Genomic_DNA"/>
</dbReference>